<reference evidence="2" key="2">
    <citation type="submission" date="2020-09" db="EMBL/GenBank/DDBJ databases">
        <authorList>
            <person name="Sun Q."/>
            <person name="Ohkuma M."/>
        </authorList>
    </citation>
    <scope>NUCLEOTIDE SEQUENCE</scope>
    <source>
        <strain evidence="2">JCM 13064</strain>
    </source>
</reference>
<dbReference type="InterPro" id="IPR022291">
    <property type="entry name" value="Bacteriocin_synth_cyclodeHase"/>
</dbReference>
<evidence type="ECO:0000256" key="1">
    <source>
        <dbReference type="SAM" id="MobiDB-lite"/>
    </source>
</evidence>
<evidence type="ECO:0008006" key="4">
    <source>
        <dbReference type="Google" id="ProtNLM"/>
    </source>
</evidence>
<accession>A0A917VPB1</accession>
<dbReference type="EMBL" id="BMNT01000033">
    <property type="protein sequence ID" value="GGL05253.1"/>
    <property type="molecule type" value="Genomic_DNA"/>
</dbReference>
<organism evidence="2 3">
    <name type="scientific">Sphaerisporangium melleum</name>
    <dbReference type="NCBI Taxonomy" id="321316"/>
    <lineage>
        <taxon>Bacteria</taxon>
        <taxon>Bacillati</taxon>
        <taxon>Actinomycetota</taxon>
        <taxon>Actinomycetes</taxon>
        <taxon>Streptosporangiales</taxon>
        <taxon>Streptosporangiaceae</taxon>
        <taxon>Sphaerisporangium</taxon>
    </lineage>
</organism>
<dbReference type="RefSeq" id="WP_189165869.1">
    <property type="nucleotide sequence ID" value="NZ_BMNT01000033.1"/>
</dbReference>
<feature type="region of interest" description="Disordered" evidence="1">
    <location>
        <begin position="1"/>
        <end position="74"/>
    </location>
</feature>
<reference evidence="2" key="1">
    <citation type="journal article" date="2014" name="Int. J. Syst. Evol. Microbiol.">
        <title>Complete genome sequence of Corynebacterium casei LMG S-19264T (=DSM 44701T), isolated from a smear-ripened cheese.</title>
        <authorList>
            <consortium name="US DOE Joint Genome Institute (JGI-PGF)"/>
            <person name="Walter F."/>
            <person name="Albersmeier A."/>
            <person name="Kalinowski J."/>
            <person name="Ruckert C."/>
        </authorList>
    </citation>
    <scope>NUCLEOTIDE SEQUENCE</scope>
    <source>
        <strain evidence="2">JCM 13064</strain>
    </source>
</reference>
<evidence type="ECO:0000313" key="2">
    <source>
        <dbReference type="EMBL" id="GGL05253.1"/>
    </source>
</evidence>
<comment type="caution">
    <text evidence="2">The sequence shown here is derived from an EMBL/GenBank/DDBJ whole genome shotgun (WGS) entry which is preliminary data.</text>
</comment>
<evidence type="ECO:0000313" key="3">
    <source>
        <dbReference type="Proteomes" id="UP000645217"/>
    </source>
</evidence>
<proteinExistence type="predicted"/>
<name>A0A917VPB1_9ACTN</name>
<dbReference type="AlphaFoldDB" id="A0A917VPB1"/>
<dbReference type="Gene3D" id="3.40.50.720">
    <property type="entry name" value="NAD(P)-binding Rossmann-like Domain"/>
    <property type="match status" value="1"/>
</dbReference>
<gene>
    <name evidence="2" type="ORF">GCM10007964_54290</name>
</gene>
<protein>
    <recommendedName>
        <fullName evidence="4">TOMM leader peptide-binding protein</fullName>
    </recommendedName>
</protein>
<dbReference type="Proteomes" id="UP000645217">
    <property type="component" value="Unassembled WGS sequence"/>
</dbReference>
<dbReference type="NCBIfam" id="TIGR03882">
    <property type="entry name" value="cyclo_dehyd_2"/>
    <property type="match status" value="1"/>
</dbReference>
<sequence length="261" mass="26848">MNGHPAIGSNATDDHATAGTAGRRRTQEGAVVIGTGATDEHALAGTTTVPGSRRAQERAAGGAGTVRPEASHANGASPVADLRIVADGDFGTSVAGHLRTLVAAAGGRARVAHDPVPGFAAGGRFGVRASWRDLPAEFAAFGRAAHPVPWLPIAPAPPYIRVGPVFVPGRPPCHTCYLARLRQHESPADEEIRLRLAADPHLGVRGFPPHQAMMAAGLALALLTGGDRGTVAVIDCRTDEVTRWRVVPADRCPGCGDGAHG</sequence>
<keyword evidence="3" id="KW-1185">Reference proteome</keyword>